<dbReference type="GO" id="GO:0005840">
    <property type="term" value="C:ribosome"/>
    <property type="evidence" value="ECO:0007669"/>
    <property type="project" value="UniProtKB-KW"/>
</dbReference>
<sequence>MAVSGASVMQRCSLAARWFTTVERAAPALCGRGDKKTKKGKRFKGSYGNSRPKKEKMIERIKDKVEVPRLSEIPMILHLCFVLLHVRGGGDFLYVKFATLGYRISSDNLRNKSAIMGSPRARRKNPEIIINAPTHEM</sequence>
<dbReference type="EMBL" id="QJKJ01012910">
    <property type="protein sequence ID" value="RDX67615.1"/>
    <property type="molecule type" value="Genomic_DNA"/>
</dbReference>
<dbReference type="Proteomes" id="UP000257109">
    <property type="component" value="Unassembled WGS sequence"/>
</dbReference>
<protein>
    <submittedName>
        <fullName evidence="4">30S ribosomal protein S31, mitochondrial</fullName>
    </submittedName>
</protein>
<keyword evidence="2 4" id="KW-0689">Ribosomal protein</keyword>
<dbReference type="InterPro" id="IPR030826">
    <property type="entry name" value="Ribosomal_bTHX/bTHXc/bTHXm"/>
</dbReference>
<dbReference type="GO" id="GO:0009536">
    <property type="term" value="C:plastid"/>
    <property type="evidence" value="ECO:0007669"/>
    <property type="project" value="TreeGrafter"/>
</dbReference>
<dbReference type="GO" id="GO:0032544">
    <property type="term" value="P:plastid translation"/>
    <property type="evidence" value="ECO:0007669"/>
    <property type="project" value="TreeGrafter"/>
</dbReference>
<evidence type="ECO:0000313" key="5">
    <source>
        <dbReference type="Proteomes" id="UP000257109"/>
    </source>
</evidence>
<reference evidence="4" key="1">
    <citation type="submission" date="2018-05" db="EMBL/GenBank/DDBJ databases">
        <title>Draft genome of Mucuna pruriens seed.</title>
        <authorList>
            <person name="Nnadi N.E."/>
            <person name="Vos R."/>
            <person name="Hasami M.H."/>
            <person name="Devisetty U.K."/>
            <person name="Aguiy J.C."/>
        </authorList>
    </citation>
    <scope>NUCLEOTIDE SEQUENCE [LARGE SCALE GENOMIC DNA]</scope>
    <source>
        <strain evidence="4">JCA_2017</strain>
    </source>
</reference>
<dbReference type="GO" id="GO:1990904">
    <property type="term" value="C:ribonucleoprotein complex"/>
    <property type="evidence" value="ECO:0007669"/>
    <property type="project" value="UniProtKB-KW"/>
</dbReference>
<dbReference type="OrthoDB" id="911986at2759"/>
<evidence type="ECO:0000256" key="3">
    <source>
        <dbReference type="ARBA" id="ARBA00023274"/>
    </source>
</evidence>
<comment type="similarity">
    <text evidence="1">Belongs to the bacterial ribosomal protein bTHX family.</text>
</comment>
<dbReference type="InterPro" id="IPR044695">
    <property type="entry name" value="Ribosomal_bTHXc/bTHXc_plant"/>
</dbReference>
<dbReference type="PANTHER" id="PTHR34550:SF3">
    <property type="entry name" value="SMALL RIBOSOMAL SUBUNIT PROTEIN BTHXM"/>
    <property type="match status" value="1"/>
</dbReference>
<accession>A0A371ENI9</accession>
<comment type="caution">
    <text evidence="4">The sequence shown here is derived from an EMBL/GenBank/DDBJ whole genome shotgun (WGS) entry which is preliminary data.</text>
</comment>
<evidence type="ECO:0000256" key="1">
    <source>
        <dbReference type="ARBA" id="ARBA00010834"/>
    </source>
</evidence>
<proteinExistence type="inferred from homology"/>
<feature type="non-terminal residue" evidence="4">
    <location>
        <position position="1"/>
    </location>
</feature>
<gene>
    <name evidence="4" type="ORF">CR513_53483</name>
</gene>
<keyword evidence="5" id="KW-1185">Reference proteome</keyword>
<name>A0A371ENI9_MUCPR</name>
<dbReference type="AlphaFoldDB" id="A0A371ENI9"/>
<keyword evidence="3" id="KW-0687">Ribonucleoprotein</keyword>
<organism evidence="4 5">
    <name type="scientific">Mucuna pruriens</name>
    <name type="common">Velvet bean</name>
    <name type="synonym">Dolichos pruriens</name>
    <dbReference type="NCBI Taxonomy" id="157652"/>
    <lineage>
        <taxon>Eukaryota</taxon>
        <taxon>Viridiplantae</taxon>
        <taxon>Streptophyta</taxon>
        <taxon>Embryophyta</taxon>
        <taxon>Tracheophyta</taxon>
        <taxon>Spermatophyta</taxon>
        <taxon>Magnoliopsida</taxon>
        <taxon>eudicotyledons</taxon>
        <taxon>Gunneridae</taxon>
        <taxon>Pentapetalae</taxon>
        <taxon>rosids</taxon>
        <taxon>fabids</taxon>
        <taxon>Fabales</taxon>
        <taxon>Fabaceae</taxon>
        <taxon>Papilionoideae</taxon>
        <taxon>50 kb inversion clade</taxon>
        <taxon>NPAAA clade</taxon>
        <taxon>indigoferoid/millettioid clade</taxon>
        <taxon>Phaseoleae</taxon>
        <taxon>Mucuna</taxon>
    </lineage>
</organism>
<evidence type="ECO:0000313" key="4">
    <source>
        <dbReference type="EMBL" id="RDX67615.1"/>
    </source>
</evidence>
<dbReference type="Pfam" id="PF17067">
    <property type="entry name" value="RPS31"/>
    <property type="match status" value="1"/>
</dbReference>
<dbReference type="PANTHER" id="PTHR34550">
    <property type="entry name" value="30S RIBOSOMAL PROTEIN S31, CHLOROPLASTIC"/>
    <property type="match status" value="1"/>
</dbReference>
<dbReference type="STRING" id="157652.A0A371ENI9"/>
<dbReference type="NCBIfam" id="TIGR04560">
    <property type="entry name" value="ribo_THX"/>
    <property type="match status" value="1"/>
</dbReference>
<evidence type="ECO:0000256" key="2">
    <source>
        <dbReference type="ARBA" id="ARBA00022980"/>
    </source>
</evidence>